<gene>
    <name evidence="1" type="ORF">Bpfe_017222</name>
</gene>
<dbReference type="Proteomes" id="UP001233172">
    <property type="component" value="Unassembled WGS sequence"/>
</dbReference>
<reference evidence="1" key="1">
    <citation type="journal article" date="2023" name="PLoS Negl. Trop. Dis.">
        <title>A genome sequence for Biomphalaria pfeifferi, the major vector snail for the human-infecting parasite Schistosoma mansoni.</title>
        <authorList>
            <person name="Bu L."/>
            <person name="Lu L."/>
            <person name="Laidemitt M.R."/>
            <person name="Zhang S.M."/>
            <person name="Mutuku M."/>
            <person name="Mkoji G."/>
            <person name="Steinauer M."/>
            <person name="Loker E.S."/>
        </authorList>
    </citation>
    <scope>NUCLEOTIDE SEQUENCE</scope>
    <source>
        <strain evidence="1">KasaAsao</strain>
    </source>
</reference>
<sequence length="16" mass="1941">MRAVFPDVINSIYYPR</sequence>
<dbReference type="EMBL" id="JASAOG010000087">
    <property type="protein sequence ID" value="KAK0053291.1"/>
    <property type="molecule type" value="Genomic_DNA"/>
</dbReference>
<protein>
    <submittedName>
        <fullName evidence="1">Uncharacterized protein</fullName>
    </submittedName>
</protein>
<accession>A0AAD8BEW4</accession>
<organism evidence="1 2">
    <name type="scientific">Biomphalaria pfeifferi</name>
    <name type="common">Bloodfluke planorb</name>
    <name type="synonym">Freshwater snail</name>
    <dbReference type="NCBI Taxonomy" id="112525"/>
    <lineage>
        <taxon>Eukaryota</taxon>
        <taxon>Metazoa</taxon>
        <taxon>Spiralia</taxon>
        <taxon>Lophotrochozoa</taxon>
        <taxon>Mollusca</taxon>
        <taxon>Gastropoda</taxon>
        <taxon>Heterobranchia</taxon>
        <taxon>Euthyneura</taxon>
        <taxon>Panpulmonata</taxon>
        <taxon>Hygrophila</taxon>
        <taxon>Lymnaeoidea</taxon>
        <taxon>Planorbidae</taxon>
        <taxon>Biomphalaria</taxon>
    </lineage>
</organism>
<keyword evidence="2" id="KW-1185">Reference proteome</keyword>
<name>A0AAD8BEW4_BIOPF</name>
<reference evidence="1" key="2">
    <citation type="submission" date="2023-04" db="EMBL/GenBank/DDBJ databases">
        <authorList>
            <person name="Bu L."/>
            <person name="Lu L."/>
            <person name="Laidemitt M.R."/>
            <person name="Zhang S.M."/>
            <person name="Mutuku M."/>
            <person name="Mkoji G."/>
            <person name="Steinauer M."/>
            <person name="Loker E.S."/>
        </authorList>
    </citation>
    <scope>NUCLEOTIDE SEQUENCE</scope>
    <source>
        <strain evidence="1">KasaAsao</strain>
        <tissue evidence="1">Whole Snail</tissue>
    </source>
</reference>
<evidence type="ECO:0000313" key="2">
    <source>
        <dbReference type="Proteomes" id="UP001233172"/>
    </source>
</evidence>
<proteinExistence type="predicted"/>
<comment type="caution">
    <text evidence="1">The sequence shown here is derived from an EMBL/GenBank/DDBJ whole genome shotgun (WGS) entry which is preliminary data.</text>
</comment>
<dbReference type="AlphaFoldDB" id="A0AAD8BEW4"/>
<evidence type="ECO:0000313" key="1">
    <source>
        <dbReference type="EMBL" id="KAK0053291.1"/>
    </source>
</evidence>